<name>A0A2G8KJQ4_STIJA</name>
<sequence length="196" mass="21381">MIAEVVQGNNDKGKDSVEIESLQSASTVSCEDVKASEEEADKDIREVHQILSVKEKEINQARESGQNLEAEQGSSVSSIDCNQSRLSNTRSCLKSKSASSVRQKFVLQAERPASSAVQSKTEAASGDSAQQSTVRKNSLKKVQPKKVTLNPAPIAISYTEEGCFEIGSLSNIMSTQNLVTMMTRVKIKPMKMIREL</sequence>
<evidence type="ECO:0000256" key="1">
    <source>
        <dbReference type="SAM" id="MobiDB-lite"/>
    </source>
</evidence>
<keyword evidence="3" id="KW-1185">Reference proteome</keyword>
<feature type="region of interest" description="Disordered" evidence="1">
    <location>
        <begin position="111"/>
        <end position="140"/>
    </location>
</feature>
<accession>A0A2G8KJQ4</accession>
<evidence type="ECO:0000313" key="2">
    <source>
        <dbReference type="EMBL" id="PIK48236.1"/>
    </source>
</evidence>
<dbReference type="Proteomes" id="UP000230750">
    <property type="component" value="Unassembled WGS sequence"/>
</dbReference>
<feature type="compositionally biased region" description="Basic and acidic residues" evidence="1">
    <location>
        <begin position="31"/>
        <end position="41"/>
    </location>
</feature>
<reference evidence="2 3" key="1">
    <citation type="journal article" date="2017" name="PLoS Biol.">
        <title>The sea cucumber genome provides insights into morphological evolution and visceral regeneration.</title>
        <authorList>
            <person name="Zhang X."/>
            <person name="Sun L."/>
            <person name="Yuan J."/>
            <person name="Sun Y."/>
            <person name="Gao Y."/>
            <person name="Zhang L."/>
            <person name="Li S."/>
            <person name="Dai H."/>
            <person name="Hamel J.F."/>
            <person name="Liu C."/>
            <person name="Yu Y."/>
            <person name="Liu S."/>
            <person name="Lin W."/>
            <person name="Guo K."/>
            <person name="Jin S."/>
            <person name="Xu P."/>
            <person name="Storey K.B."/>
            <person name="Huan P."/>
            <person name="Zhang T."/>
            <person name="Zhou Y."/>
            <person name="Zhang J."/>
            <person name="Lin C."/>
            <person name="Li X."/>
            <person name="Xing L."/>
            <person name="Huo D."/>
            <person name="Sun M."/>
            <person name="Wang L."/>
            <person name="Mercier A."/>
            <person name="Li F."/>
            <person name="Yang H."/>
            <person name="Xiang J."/>
        </authorList>
    </citation>
    <scope>NUCLEOTIDE SEQUENCE [LARGE SCALE GENOMIC DNA]</scope>
    <source>
        <strain evidence="2">Shaxun</strain>
        <tissue evidence="2">Muscle</tissue>
    </source>
</reference>
<protein>
    <submittedName>
        <fullName evidence="2">Uncharacterized protein</fullName>
    </submittedName>
</protein>
<comment type="caution">
    <text evidence="2">The sequence shown here is derived from an EMBL/GenBank/DDBJ whole genome shotgun (WGS) entry which is preliminary data.</text>
</comment>
<dbReference type="EMBL" id="MRZV01000533">
    <property type="protein sequence ID" value="PIK48236.1"/>
    <property type="molecule type" value="Genomic_DNA"/>
</dbReference>
<feature type="compositionally biased region" description="Polar residues" evidence="1">
    <location>
        <begin position="115"/>
        <end position="136"/>
    </location>
</feature>
<organism evidence="2 3">
    <name type="scientific">Stichopus japonicus</name>
    <name type="common">Sea cucumber</name>
    <dbReference type="NCBI Taxonomy" id="307972"/>
    <lineage>
        <taxon>Eukaryota</taxon>
        <taxon>Metazoa</taxon>
        <taxon>Echinodermata</taxon>
        <taxon>Eleutherozoa</taxon>
        <taxon>Echinozoa</taxon>
        <taxon>Holothuroidea</taxon>
        <taxon>Aspidochirotacea</taxon>
        <taxon>Aspidochirotida</taxon>
        <taxon>Stichopodidae</taxon>
        <taxon>Apostichopus</taxon>
    </lineage>
</organism>
<proteinExistence type="predicted"/>
<feature type="compositionally biased region" description="Polar residues" evidence="1">
    <location>
        <begin position="61"/>
        <end position="82"/>
    </location>
</feature>
<dbReference type="AlphaFoldDB" id="A0A2G8KJQ4"/>
<evidence type="ECO:0000313" key="3">
    <source>
        <dbReference type="Proteomes" id="UP000230750"/>
    </source>
</evidence>
<feature type="region of interest" description="Disordered" evidence="1">
    <location>
        <begin position="56"/>
        <end position="82"/>
    </location>
</feature>
<gene>
    <name evidence="2" type="ORF">BSL78_14880</name>
</gene>
<feature type="region of interest" description="Disordered" evidence="1">
    <location>
        <begin position="1"/>
        <end position="41"/>
    </location>
</feature>